<dbReference type="EMBL" id="JBHTCG010000012">
    <property type="protein sequence ID" value="MFC7384463.1"/>
    <property type="molecule type" value="Genomic_DNA"/>
</dbReference>
<keyword evidence="6" id="KW-1185">Reference proteome</keyword>
<gene>
    <name evidence="5" type="ORF">ACFQSB_19790</name>
</gene>
<evidence type="ECO:0000256" key="3">
    <source>
        <dbReference type="SAM" id="MobiDB-lite"/>
    </source>
</evidence>
<evidence type="ECO:0000256" key="2">
    <source>
        <dbReference type="RuleBase" id="RU003749"/>
    </source>
</evidence>
<evidence type="ECO:0000313" key="6">
    <source>
        <dbReference type="Proteomes" id="UP001596496"/>
    </source>
</evidence>
<dbReference type="PANTHER" id="PTHR33495:SF2">
    <property type="entry name" value="ANTI-SIGMA FACTOR ANTAGONIST TM_1081-RELATED"/>
    <property type="match status" value="1"/>
</dbReference>
<organism evidence="5 6">
    <name type="scientific">Sphaerisporangium rhizosphaerae</name>
    <dbReference type="NCBI Taxonomy" id="2269375"/>
    <lineage>
        <taxon>Bacteria</taxon>
        <taxon>Bacillati</taxon>
        <taxon>Actinomycetota</taxon>
        <taxon>Actinomycetes</taxon>
        <taxon>Streptosporangiales</taxon>
        <taxon>Streptosporangiaceae</taxon>
        <taxon>Sphaerisporangium</taxon>
    </lineage>
</organism>
<reference evidence="6" key="1">
    <citation type="journal article" date="2019" name="Int. J. Syst. Evol. Microbiol.">
        <title>The Global Catalogue of Microorganisms (GCM) 10K type strain sequencing project: providing services to taxonomists for standard genome sequencing and annotation.</title>
        <authorList>
            <consortium name="The Broad Institute Genomics Platform"/>
            <consortium name="The Broad Institute Genome Sequencing Center for Infectious Disease"/>
            <person name="Wu L."/>
            <person name="Ma J."/>
        </authorList>
    </citation>
    <scope>NUCLEOTIDE SEQUENCE [LARGE SCALE GENOMIC DNA]</scope>
    <source>
        <strain evidence="6">CECT 7649</strain>
    </source>
</reference>
<dbReference type="Gene3D" id="3.30.750.24">
    <property type="entry name" value="STAS domain"/>
    <property type="match status" value="1"/>
</dbReference>
<feature type="domain" description="STAS" evidence="4">
    <location>
        <begin position="24"/>
        <end position="123"/>
    </location>
</feature>
<dbReference type="SUPFAM" id="SSF52091">
    <property type="entry name" value="SpoIIaa-like"/>
    <property type="match status" value="1"/>
</dbReference>
<dbReference type="CDD" id="cd07043">
    <property type="entry name" value="STAS_anti-anti-sigma_factors"/>
    <property type="match status" value="1"/>
</dbReference>
<dbReference type="PROSITE" id="PS50801">
    <property type="entry name" value="STAS"/>
    <property type="match status" value="1"/>
</dbReference>
<dbReference type="Pfam" id="PF01740">
    <property type="entry name" value="STAS"/>
    <property type="match status" value="1"/>
</dbReference>
<dbReference type="Proteomes" id="UP001596496">
    <property type="component" value="Unassembled WGS sequence"/>
</dbReference>
<evidence type="ECO:0000259" key="4">
    <source>
        <dbReference type="PROSITE" id="PS50801"/>
    </source>
</evidence>
<comment type="caution">
    <text evidence="5">The sequence shown here is derived from an EMBL/GenBank/DDBJ whole genome shotgun (WGS) entry which is preliminary data.</text>
</comment>
<evidence type="ECO:0000256" key="1">
    <source>
        <dbReference type="ARBA" id="ARBA00009013"/>
    </source>
</evidence>
<evidence type="ECO:0000313" key="5">
    <source>
        <dbReference type="EMBL" id="MFC7384463.1"/>
    </source>
</evidence>
<dbReference type="PANTHER" id="PTHR33495">
    <property type="entry name" value="ANTI-SIGMA FACTOR ANTAGONIST TM_1081-RELATED-RELATED"/>
    <property type="match status" value="1"/>
</dbReference>
<proteinExistence type="inferred from homology"/>
<dbReference type="NCBIfam" id="TIGR00377">
    <property type="entry name" value="ant_ant_sig"/>
    <property type="match status" value="1"/>
</dbReference>
<feature type="compositionally biased region" description="Polar residues" evidence="3">
    <location>
        <begin position="1"/>
        <end position="10"/>
    </location>
</feature>
<dbReference type="InterPro" id="IPR002645">
    <property type="entry name" value="STAS_dom"/>
</dbReference>
<protein>
    <recommendedName>
        <fullName evidence="2">Anti-sigma factor antagonist</fullName>
    </recommendedName>
</protein>
<accession>A0ABW2P473</accession>
<feature type="region of interest" description="Disordered" evidence="3">
    <location>
        <begin position="1"/>
        <end position="21"/>
    </location>
</feature>
<sequence>MNRSPMNFTVQVEGGSADGHSSPVRTLVLTGELDHGSVPHLQKALDKAYADQCRHLIIDVTGLAFCDSTGISVFLGARRALAAREGSVALAGLNARVQRTFRLTGVADAFSTYPTADEARAALSAS</sequence>
<name>A0ABW2P473_9ACTN</name>
<dbReference type="InterPro" id="IPR003658">
    <property type="entry name" value="Anti-sigma_ant"/>
</dbReference>
<comment type="similarity">
    <text evidence="1 2">Belongs to the anti-sigma-factor antagonist family.</text>
</comment>
<dbReference type="InterPro" id="IPR036513">
    <property type="entry name" value="STAS_dom_sf"/>
</dbReference>
<dbReference type="RefSeq" id="WP_354853336.1">
    <property type="nucleotide sequence ID" value="NZ_JBHTCG010000012.1"/>
</dbReference>